<dbReference type="Ensembl" id="ENSACLT00000087095.1">
    <property type="protein sequence ID" value="ENSACLP00000052618.1"/>
    <property type="gene ID" value="ENSACLG00000032449.1"/>
</dbReference>
<keyword evidence="1" id="KW-0472">Membrane</keyword>
<feature type="transmembrane region" description="Helical" evidence="1">
    <location>
        <begin position="40"/>
        <end position="60"/>
    </location>
</feature>
<keyword evidence="1" id="KW-1133">Transmembrane helix</keyword>
<name>A0AAX7T6Z3_ASTCA</name>
<accession>A0AAX7T6Z3</accession>
<reference evidence="2" key="2">
    <citation type="submission" date="2025-08" db="UniProtKB">
        <authorList>
            <consortium name="Ensembl"/>
        </authorList>
    </citation>
    <scope>IDENTIFICATION</scope>
</reference>
<dbReference type="Proteomes" id="UP000265100">
    <property type="component" value="Chromosome 16"/>
</dbReference>
<protein>
    <submittedName>
        <fullName evidence="2">Uncharacterized protein</fullName>
    </submittedName>
</protein>
<keyword evidence="3" id="KW-1185">Reference proteome</keyword>
<reference evidence="2" key="1">
    <citation type="submission" date="2018-05" db="EMBL/GenBank/DDBJ databases">
        <authorList>
            <person name="Datahose"/>
        </authorList>
    </citation>
    <scope>NUCLEOTIDE SEQUENCE</scope>
</reference>
<proteinExistence type="predicted"/>
<evidence type="ECO:0000313" key="3">
    <source>
        <dbReference type="Proteomes" id="UP000265100"/>
    </source>
</evidence>
<organism evidence="2 3">
    <name type="scientific">Astatotilapia calliptera</name>
    <name type="common">Eastern happy</name>
    <name type="synonym">Chromis callipterus</name>
    <dbReference type="NCBI Taxonomy" id="8154"/>
    <lineage>
        <taxon>Eukaryota</taxon>
        <taxon>Metazoa</taxon>
        <taxon>Chordata</taxon>
        <taxon>Craniata</taxon>
        <taxon>Vertebrata</taxon>
        <taxon>Euteleostomi</taxon>
        <taxon>Actinopterygii</taxon>
        <taxon>Neopterygii</taxon>
        <taxon>Teleostei</taxon>
        <taxon>Neoteleostei</taxon>
        <taxon>Acanthomorphata</taxon>
        <taxon>Ovalentaria</taxon>
        <taxon>Cichlomorphae</taxon>
        <taxon>Cichliformes</taxon>
        <taxon>Cichlidae</taxon>
        <taxon>African cichlids</taxon>
        <taxon>Pseudocrenilabrinae</taxon>
        <taxon>Haplochromini</taxon>
        <taxon>Astatotilapia</taxon>
    </lineage>
</organism>
<keyword evidence="1" id="KW-0812">Transmembrane</keyword>
<sequence>MELVACTSAKNPTTCLLSSQIFIWPCPDFLRCVASIILKMSTPLCLCACCWFLCVSFFWFDLFCHHNQFIGFPIQNYWACIQSKC</sequence>
<reference evidence="2" key="3">
    <citation type="submission" date="2025-09" db="UniProtKB">
        <authorList>
            <consortium name="Ensembl"/>
        </authorList>
    </citation>
    <scope>IDENTIFICATION</scope>
</reference>
<dbReference type="AlphaFoldDB" id="A0AAX7T6Z3"/>
<evidence type="ECO:0000313" key="2">
    <source>
        <dbReference type="Ensembl" id="ENSACLP00000052618.1"/>
    </source>
</evidence>
<evidence type="ECO:0000256" key="1">
    <source>
        <dbReference type="SAM" id="Phobius"/>
    </source>
</evidence>